<feature type="non-terminal residue" evidence="1">
    <location>
        <position position="116"/>
    </location>
</feature>
<protein>
    <submittedName>
        <fullName evidence="1">Uncharacterized protein</fullName>
    </submittedName>
</protein>
<dbReference type="AlphaFoldDB" id="X1AS12"/>
<reference evidence="1" key="1">
    <citation type="journal article" date="2014" name="Front. Microbiol.">
        <title>High frequency of phylogenetically diverse reductive dehalogenase-homologous genes in deep subseafloor sedimentary metagenomes.</title>
        <authorList>
            <person name="Kawai M."/>
            <person name="Futagami T."/>
            <person name="Toyoda A."/>
            <person name="Takaki Y."/>
            <person name="Nishi S."/>
            <person name="Hori S."/>
            <person name="Arai W."/>
            <person name="Tsubouchi T."/>
            <person name="Morono Y."/>
            <person name="Uchiyama I."/>
            <person name="Ito T."/>
            <person name="Fujiyama A."/>
            <person name="Inagaki F."/>
            <person name="Takami H."/>
        </authorList>
    </citation>
    <scope>NUCLEOTIDE SEQUENCE</scope>
    <source>
        <strain evidence="1">Expedition CK06-06</strain>
    </source>
</reference>
<organism evidence="1">
    <name type="scientific">marine sediment metagenome</name>
    <dbReference type="NCBI Taxonomy" id="412755"/>
    <lineage>
        <taxon>unclassified sequences</taxon>
        <taxon>metagenomes</taxon>
        <taxon>ecological metagenomes</taxon>
    </lineage>
</organism>
<sequence>MPIDTVLALDLQGLYCGVPISISLAYKQVVADGTLGGLPGRTLATEWMNGANGPWDTIRAEISDALEWQCAIVSYDQEVEVILYTGMVGLEPGASWPTQQALQVNTPSDDPYPDKE</sequence>
<comment type="caution">
    <text evidence="1">The sequence shown here is derived from an EMBL/GenBank/DDBJ whole genome shotgun (WGS) entry which is preliminary data.</text>
</comment>
<gene>
    <name evidence="1" type="ORF">S01H4_34170</name>
</gene>
<name>X1AS12_9ZZZZ</name>
<proteinExistence type="predicted"/>
<accession>X1AS12</accession>
<dbReference type="EMBL" id="BART01018066">
    <property type="protein sequence ID" value="GAG85465.1"/>
    <property type="molecule type" value="Genomic_DNA"/>
</dbReference>
<evidence type="ECO:0000313" key="1">
    <source>
        <dbReference type="EMBL" id="GAG85465.1"/>
    </source>
</evidence>